<name>A0A518E2L9_9BACT</name>
<protein>
    <submittedName>
        <fullName evidence="2">Uncharacterized protein</fullName>
    </submittedName>
</protein>
<feature type="transmembrane region" description="Helical" evidence="1">
    <location>
        <begin position="6"/>
        <end position="29"/>
    </location>
</feature>
<dbReference type="OrthoDB" id="289533at2"/>
<evidence type="ECO:0000313" key="2">
    <source>
        <dbReference type="EMBL" id="QDU98337.1"/>
    </source>
</evidence>
<dbReference type="AlphaFoldDB" id="A0A518E2L9"/>
<keyword evidence="1" id="KW-0812">Transmembrane</keyword>
<dbReference type="Proteomes" id="UP000317648">
    <property type="component" value="Chromosome"/>
</dbReference>
<keyword evidence="3" id="KW-1185">Reference proteome</keyword>
<reference evidence="2 3" key="1">
    <citation type="submission" date="2019-02" db="EMBL/GenBank/DDBJ databases">
        <title>Deep-cultivation of Planctomycetes and their phenomic and genomic characterization uncovers novel biology.</title>
        <authorList>
            <person name="Wiegand S."/>
            <person name="Jogler M."/>
            <person name="Boedeker C."/>
            <person name="Pinto D."/>
            <person name="Vollmers J."/>
            <person name="Rivas-Marin E."/>
            <person name="Kohn T."/>
            <person name="Peeters S.H."/>
            <person name="Heuer A."/>
            <person name="Rast P."/>
            <person name="Oberbeckmann S."/>
            <person name="Bunk B."/>
            <person name="Jeske O."/>
            <person name="Meyerdierks A."/>
            <person name="Storesund J.E."/>
            <person name="Kallscheuer N."/>
            <person name="Luecker S."/>
            <person name="Lage O.M."/>
            <person name="Pohl T."/>
            <person name="Merkel B.J."/>
            <person name="Hornburger P."/>
            <person name="Mueller R.-W."/>
            <person name="Bruemmer F."/>
            <person name="Labrenz M."/>
            <person name="Spormann A.M."/>
            <person name="Op den Camp H."/>
            <person name="Overmann J."/>
            <person name="Amann R."/>
            <person name="Jetten M.S.M."/>
            <person name="Mascher T."/>
            <person name="Medema M.H."/>
            <person name="Devos D.P."/>
            <person name="Kaster A.-K."/>
            <person name="Ovreas L."/>
            <person name="Rohde M."/>
            <person name="Galperin M.Y."/>
            <person name="Jogler C."/>
        </authorList>
    </citation>
    <scope>NUCLEOTIDE SEQUENCE [LARGE SCALE GENOMIC DNA]</scope>
    <source>
        <strain evidence="2 3">Pla85_3_4</strain>
    </source>
</reference>
<sequence length="97" mass="10257">MLSFIFLGISLLAILGMLVCAILVILSMFKHSDSTLGIISIVALFCGVGILVTFIIGWVKVGDYHIKNLMIAYSGLWVVAFLTYAVASGIGFGQAAG</sequence>
<evidence type="ECO:0000313" key="3">
    <source>
        <dbReference type="Proteomes" id="UP000317648"/>
    </source>
</evidence>
<keyword evidence="1" id="KW-1133">Transmembrane helix</keyword>
<proteinExistence type="predicted"/>
<organism evidence="2 3">
    <name type="scientific">Lignipirellula cremea</name>
    <dbReference type="NCBI Taxonomy" id="2528010"/>
    <lineage>
        <taxon>Bacteria</taxon>
        <taxon>Pseudomonadati</taxon>
        <taxon>Planctomycetota</taxon>
        <taxon>Planctomycetia</taxon>
        <taxon>Pirellulales</taxon>
        <taxon>Pirellulaceae</taxon>
        <taxon>Lignipirellula</taxon>
    </lineage>
</organism>
<dbReference type="KEGG" id="lcre:Pla8534_62040"/>
<accession>A0A518E2L9</accession>
<feature type="transmembrane region" description="Helical" evidence="1">
    <location>
        <begin position="71"/>
        <end position="92"/>
    </location>
</feature>
<keyword evidence="1" id="KW-0472">Membrane</keyword>
<dbReference type="EMBL" id="CP036433">
    <property type="protein sequence ID" value="QDU98337.1"/>
    <property type="molecule type" value="Genomic_DNA"/>
</dbReference>
<feature type="transmembrane region" description="Helical" evidence="1">
    <location>
        <begin position="36"/>
        <end position="59"/>
    </location>
</feature>
<gene>
    <name evidence="2" type="ORF">Pla8534_62040</name>
</gene>
<dbReference type="RefSeq" id="WP_145057513.1">
    <property type="nucleotide sequence ID" value="NZ_CP036433.1"/>
</dbReference>
<evidence type="ECO:0000256" key="1">
    <source>
        <dbReference type="SAM" id="Phobius"/>
    </source>
</evidence>